<dbReference type="InterPro" id="IPR002938">
    <property type="entry name" value="FAD-bd"/>
</dbReference>
<comment type="caution">
    <text evidence="7">The sequence shown here is derived from an EMBL/GenBank/DDBJ whole genome shotgun (WGS) entry which is preliminary data.</text>
</comment>
<dbReference type="PANTHER" id="PTHR46496">
    <property type="match status" value="1"/>
</dbReference>
<evidence type="ECO:0000256" key="5">
    <source>
        <dbReference type="SAM" id="MobiDB-lite"/>
    </source>
</evidence>
<name>A0A7W7RRH5_9ACTN</name>
<reference evidence="7 8" key="1">
    <citation type="submission" date="2020-08" db="EMBL/GenBank/DDBJ databases">
        <title>Sequencing the genomes of 1000 actinobacteria strains.</title>
        <authorList>
            <person name="Klenk H.-P."/>
        </authorList>
    </citation>
    <scope>NUCLEOTIDE SEQUENCE [LARGE SCALE GENOMIC DNA]</scope>
    <source>
        <strain evidence="7 8">DSM 43023</strain>
    </source>
</reference>
<evidence type="ECO:0000256" key="4">
    <source>
        <dbReference type="ARBA" id="ARBA00023002"/>
    </source>
</evidence>
<keyword evidence="3" id="KW-0274">FAD</keyword>
<keyword evidence="2" id="KW-0285">Flavoprotein</keyword>
<dbReference type="EMBL" id="JACHJU010000001">
    <property type="protein sequence ID" value="MBB4936790.1"/>
    <property type="molecule type" value="Genomic_DNA"/>
</dbReference>
<organism evidence="7 8">
    <name type="scientific">Streptosporangium album</name>
    <dbReference type="NCBI Taxonomy" id="47479"/>
    <lineage>
        <taxon>Bacteria</taxon>
        <taxon>Bacillati</taxon>
        <taxon>Actinomycetota</taxon>
        <taxon>Actinomycetes</taxon>
        <taxon>Streptosporangiales</taxon>
        <taxon>Streptosporangiaceae</taxon>
        <taxon>Streptosporangium</taxon>
    </lineage>
</organism>
<dbReference type="Gene3D" id="3.50.50.60">
    <property type="entry name" value="FAD/NAD(P)-binding domain"/>
    <property type="match status" value="1"/>
</dbReference>
<protein>
    <submittedName>
        <fullName evidence="7">2-polyprenyl-6-methoxyphenol hydroxylase-like FAD-dependent oxidoreductase</fullName>
    </submittedName>
</protein>
<sequence length="142" mass="14242">MPSMPLSSSSTPSLRSSGVGSVPAPAGGGGGDQRAELLRLFGKWHDPIPALLAEAAPESVLRNDVHYLATPPPAMHRGRVALLGDAAHAMTPNLGQGACQAIEDAVVPAHIVGDGEAAGAATGPMDEVLGWTPPGTPTTPST</sequence>
<evidence type="ECO:0000259" key="6">
    <source>
        <dbReference type="Pfam" id="PF01494"/>
    </source>
</evidence>
<feature type="domain" description="FAD-binding" evidence="6">
    <location>
        <begin position="74"/>
        <end position="106"/>
    </location>
</feature>
<evidence type="ECO:0000256" key="3">
    <source>
        <dbReference type="ARBA" id="ARBA00022827"/>
    </source>
</evidence>
<feature type="region of interest" description="Disordered" evidence="5">
    <location>
        <begin position="117"/>
        <end position="142"/>
    </location>
</feature>
<feature type="compositionally biased region" description="Low complexity" evidence="5">
    <location>
        <begin position="1"/>
        <end position="25"/>
    </location>
</feature>
<dbReference type="AlphaFoldDB" id="A0A7W7RRH5"/>
<dbReference type="InterPro" id="IPR036188">
    <property type="entry name" value="FAD/NAD-bd_sf"/>
</dbReference>
<dbReference type="GO" id="GO:0016491">
    <property type="term" value="F:oxidoreductase activity"/>
    <property type="evidence" value="ECO:0007669"/>
    <property type="project" value="UniProtKB-KW"/>
</dbReference>
<dbReference type="Pfam" id="PF01494">
    <property type="entry name" value="FAD_binding_3"/>
    <property type="match status" value="1"/>
</dbReference>
<keyword evidence="8" id="KW-1185">Reference proteome</keyword>
<accession>A0A7W7RRH5</accession>
<keyword evidence="4" id="KW-0560">Oxidoreductase</keyword>
<proteinExistence type="predicted"/>
<dbReference type="GO" id="GO:0071949">
    <property type="term" value="F:FAD binding"/>
    <property type="evidence" value="ECO:0007669"/>
    <property type="project" value="InterPro"/>
</dbReference>
<dbReference type="SUPFAM" id="SSF51905">
    <property type="entry name" value="FAD/NAD(P)-binding domain"/>
    <property type="match status" value="1"/>
</dbReference>
<gene>
    <name evidence="7" type="ORF">FHR32_001095</name>
</gene>
<dbReference type="PANTHER" id="PTHR46496:SF1">
    <property type="entry name" value="ZEAXANTHIN EPOXIDASE, CHLOROPLASTIC"/>
    <property type="match status" value="1"/>
</dbReference>
<dbReference type="Proteomes" id="UP000534286">
    <property type="component" value="Unassembled WGS sequence"/>
</dbReference>
<evidence type="ECO:0000256" key="1">
    <source>
        <dbReference type="ARBA" id="ARBA00001974"/>
    </source>
</evidence>
<feature type="region of interest" description="Disordered" evidence="5">
    <location>
        <begin position="1"/>
        <end position="33"/>
    </location>
</feature>
<evidence type="ECO:0000256" key="2">
    <source>
        <dbReference type="ARBA" id="ARBA00022630"/>
    </source>
</evidence>
<evidence type="ECO:0000313" key="8">
    <source>
        <dbReference type="Proteomes" id="UP000534286"/>
    </source>
</evidence>
<evidence type="ECO:0000313" key="7">
    <source>
        <dbReference type="EMBL" id="MBB4936790.1"/>
    </source>
</evidence>
<comment type="cofactor">
    <cofactor evidence="1">
        <name>FAD</name>
        <dbReference type="ChEBI" id="CHEBI:57692"/>
    </cofactor>
</comment>